<dbReference type="Pfam" id="PF01503">
    <property type="entry name" value="PRA-PH"/>
    <property type="match status" value="1"/>
</dbReference>
<dbReference type="HAMAP" id="MF_01019">
    <property type="entry name" value="HisIE"/>
    <property type="match status" value="1"/>
</dbReference>
<evidence type="ECO:0000256" key="15">
    <source>
        <dbReference type="HAMAP-Rule" id="MF_01019"/>
    </source>
</evidence>
<evidence type="ECO:0000256" key="13">
    <source>
        <dbReference type="ARBA" id="ARBA00023102"/>
    </source>
</evidence>
<evidence type="ECO:0000256" key="6">
    <source>
        <dbReference type="ARBA" id="ARBA00007731"/>
    </source>
</evidence>
<dbReference type="NCBIfam" id="TIGR03188">
    <property type="entry name" value="histidine_hisI"/>
    <property type="match status" value="1"/>
</dbReference>
<dbReference type="EMBL" id="FRFD01000007">
    <property type="protein sequence ID" value="SHO49765.1"/>
    <property type="molecule type" value="Genomic_DNA"/>
</dbReference>
<comment type="pathway">
    <text evidence="5 15">Amino-acid biosynthesis; L-histidine biosynthesis; L-histidine from 5-phospho-alpha-D-ribose 1-diphosphate: step 2/9.</text>
</comment>
<keyword evidence="8 15" id="KW-0963">Cytoplasm</keyword>
<evidence type="ECO:0000256" key="4">
    <source>
        <dbReference type="ARBA" id="ARBA00005169"/>
    </source>
</evidence>
<dbReference type="EC" id="3.6.1.31" evidence="15"/>
<keyword evidence="13 15" id="KW-0368">Histidine biosynthesis</keyword>
<dbReference type="RefSeq" id="WP_073589122.1">
    <property type="nucleotide sequence ID" value="NZ_FRFD01000007.1"/>
</dbReference>
<comment type="catalytic activity">
    <reaction evidence="2 15">
        <text>1-(5-phospho-beta-D-ribosyl)-ATP + H2O = 1-(5-phospho-beta-D-ribosyl)-5'-AMP + diphosphate + H(+)</text>
        <dbReference type="Rhea" id="RHEA:22828"/>
        <dbReference type="ChEBI" id="CHEBI:15377"/>
        <dbReference type="ChEBI" id="CHEBI:15378"/>
        <dbReference type="ChEBI" id="CHEBI:33019"/>
        <dbReference type="ChEBI" id="CHEBI:59457"/>
        <dbReference type="ChEBI" id="CHEBI:73183"/>
        <dbReference type="EC" id="3.6.1.31"/>
    </reaction>
</comment>
<evidence type="ECO:0000256" key="10">
    <source>
        <dbReference type="ARBA" id="ARBA00022741"/>
    </source>
</evidence>
<dbReference type="AlphaFoldDB" id="A0A1M7YAW9"/>
<dbReference type="InterPro" id="IPR026660">
    <property type="entry name" value="PRA-CH"/>
</dbReference>
<gene>
    <name evidence="15" type="primary">hisI</name>
    <name evidence="15" type="synonym">hisIE</name>
    <name evidence="17" type="ORF">SAMN02745217_02420</name>
</gene>
<dbReference type="Proteomes" id="UP000184612">
    <property type="component" value="Unassembled WGS sequence"/>
</dbReference>
<evidence type="ECO:0000313" key="18">
    <source>
        <dbReference type="Proteomes" id="UP000184612"/>
    </source>
</evidence>
<dbReference type="SUPFAM" id="SSF101386">
    <property type="entry name" value="all-alpha NTP pyrophosphatases"/>
    <property type="match status" value="1"/>
</dbReference>
<keyword evidence="9 15" id="KW-0028">Amino-acid biosynthesis</keyword>
<dbReference type="HAMAP" id="MF_01020">
    <property type="entry name" value="HisE"/>
    <property type="match status" value="1"/>
</dbReference>
<evidence type="ECO:0000256" key="11">
    <source>
        <dbReference type="ARBA" id="ARBA00022801"/>
    </source>
</evidence>
<dbReference type="NCBIfam" id="NF000768">
    <property type="entry name" value="PRK00051.1"/>
    <property type="match status" value="1"/>
</dbReference>
<comment type="catalytic activity">
    <reaction evidence="1 15">
        <text>1-(5-phospho-beta-D-ribosyl)-5'-AMP + H2O = 1-(5-phospho-beta-D-ribosyl)-5-[(5-phospho-beta-D-ribosylamino)methylideneamino]imidazole-4-carboxamide</text>
        <dbReference type="Rhea" id="RHEA:20049"/>
        <dbReference type="ChEBI" id="CHEBI:15377"/>
        <dbReference type="ChEBI" id="CHEBI:58435"/>
        <dbReference type="ChEBI" id="CHEBI:59457"/>
        <dbReference type="EC" id="3.5.4.19"/>
    </reaction>
</comment>
<sequence>MKKKIIPCIAYNRENTEEFLAQGVAYEAYGADELYISCDTKDYSCKEEFLKAAGELAKKVDIPIIISCHMERFEDVKKALYTGARAIAVKVRDLKVSGEPSGESQNTVEETTVMKALKEASTRFGKDRIYLEIKENEENSCLAAWAGEFVSAVIAERTEASSDSTDGKPLDSNLPVIIKNCKETGTEKEETGRQQDTQLFIKKKLLGDNIEGIITDYYKSQDLYAAKKALKAESIPVNTCESSIPFSAMKKNNDGLLPVVVQDYKTKEVLMVAYMNEEAYNMTVETGRMTYYSRSRSKLWIKGETSGHFQYVKSLTVDCDKDTLLAKVRQIGPACHTGSPTCFFEETYKKPYDDTNPLTVLDEVYSVIMDRKEHPKEGSYTNYLFDKGIDKILKKCGEEAAEIIIAAKNPDSSELKYEISDFLYHMMVLMAECGLDWKDIVKELAHRR</sequence>
<evidence type="ECO:0000259" key="16">
    <source>
        <dbReference type="Pfam" id="PF01502"/>
    </source>
</evidence>
<keyword evidence="14 15" id="KW-0511">Multifunctional enzyme</keyword>
<dbReference type="InterPro" id="IPR008179">
    <property type="entry name" value="HisE"/>
</dbReference>
<dbReference type="EC" id="3.5.4.19" evidence="15"/>
<dbReference type="InterPro" id="IPR038019">
    <property type="entry name" value="PRib_AMP_CycHydrolase_sf"/>
</dbReference>
<dbReference type="Pfam" id="PF01502">
    <property type="entry name" value="PRA-CH"/>
    <property type="match status" value="1"/>
</dbReference>
<accession>A0A1M7YAW9</accession>
<evidence type="ECO:0000256" key="3">
    <source>
        <dbReference type="ARBA" id="ARBA00004496"/>
    </source>
</evidence>
<dbReference type="PANTHER" id="PTHR42945">
    <property type="entry name" value="HISTIDINE BIOSYNTHESIS BIFUNCTIONAL PROTEIN"/>
    <property type="match status" value="1"/>
</dbReference>
<dbReference type="InterPro" id="IPR002496">
    <property type="entry name" value="PRib_AMP_CycHydrolase_dom"/>
</dbReference>
<evidence type="ECO:0000256" key="2">
    <source>
        <dbReference type="ARBA" id="ARBA00001460"/>
    </source>
</evidence>
<dbReference type="Gene3D" id="3.10.20.810">
    <property type="entry name" value="Phosphoribosyl-AMP cyclohydrolase"/>
    <property type="match status" value="1"/>
</dbReference>
<dbReference type="HAMAP" id="MF_01021">
    <property type="entry name" value="HisI"/>
    <property type="match status" value="1"/>
</dbReference>
<reference evidence="17 18" key="1">
    <citation type="submission" date="2016-12" db="EMBL/GenBank/DDBJ databases">
        <authorList>
            <person name="Song W.-J."/>
            <person name="Kurnit D.M."/>
        </authorList>
    </citation>
    <scope>NUCLEOTIDE SEQUENCE [LARGE SCALE GENOMIC DNA]</scope>
    <source>
        <strain evidence="17 18">DSM 12503</strain>
    </source>
</reference>
<name>A0A1M7YAW9_9FIRM</name>
<evidence type="ECO:0000313" key="17">
    <source>
        <dbReference type="EMBL" id="SHO49765.1"/>
    </source>
</evidence>
<dbReference type="SUPFAM" id="SSF51366">
    <property type="entry name" value="Ribulose-phoshate binding barrel"/>
    <property type="match status" value="1"/>
</dbReference>
<proteinExistence type="inferred from homology"/>
<dbReference type="FunFam" id="3.10.20.810:FF:000001">
    <property type="entry name" value="Histidine biosynthesis bifunctional protein HisIE"/>
    <property type="match status" value="1"/>
</dbReference>
<dbReference type="CDD" id="cd11534">
    <property type="entry name" value="NTP-PPase_HisIE_like"/>
    <property type="match status" value="1"/>
</dbReference>
<feature type="domain" description="Phosphoribosyl-AMP cyclohydrolase" evidence="16">
    <location>
        <begin position="271"/>
        <end position="344"/>
    </location>
</feature>
<dbReference type="GO" id="GO:0005737">
    <property type="term" value="C:cytoplasm"/>
    <property type="evidence" value="ECO:0007669"/>
    <property type="project" value="UniProtKB-SubCell"/>
</dbReference>
<dbReference type="STRING" id="1121345.SAMN02745217_02420"/>
<dbReference type="InterPro" id="IPR013785">
    <property type="entry name" value="Aldolase_TIM"/>
</dbReference>
<evidence type="ECO:0000256" key="14">
    <source>
        <dbReference type="ARBA" id="ARBA00023268"/>
    </source>
</evidence>
<evidence type="ECO:0000256" key="7">
    <source>
        <dbReference type="ARBA" id="ARBA00008299"/>
    </source>
</evidence>
<evidence type="ECO:0000256" key="12">
    <source>
        <dbReference type="ARBA" id="ARBA00022840"/>
    </source>
</evidence>
<comment type="similarity">
    <text evidence="6 15">In the C-terminal section; belongs to the PRA-PH family.</text>
</comment>
<evidence type="ECO:0000256" key="5">
    <source>
        <dbReference type="ARBA" id="ARBA00005204"/>
    </source>
</evidence>
<keyword evidence="11 15" id="KW-0378">Hydrolase</keyword>
<keyword evidence="18" id="KW-1185">Reference proteome</keyword>
<dbReference type="InterPro" id="IPR011060">
    <property type="entry name" value="RibuloseP-bd_barrel"/>
</dbReference>
<dbReference type="InterPro" id="IPR021130">
    <property type="entry name" value="PRib-ATP_PPHydrolase-like"/>
</dbReference>
<keyword evidence="12 15" id="KW-0067">ATP-binding</keyword>
<organism evidence="17 18">
    <name type="scientific">Anaerocolumna xylanovorans DSM 12503</name>
    <dbReference type="NCBI Taxonomy" id="1121345"/>
    <lineage>
        <taxon>Bacteria</taxon>
        <taxon>Bacillati</taxon>
        <taxon>Bacillota</taxon>
        <taxon>Clostridia</taxon>
        <taxon>Lachnospirales</taxon>
        <taxon>Lachnospiraceae</taxon>
        <taxon>Anaerocolumna</taxon>
    </lineage>
</organism>
<protein>
    <recommendedName>
        <fullName evidence="15">Histidine biosynthesis bifunctional protein HisIE</fullName>
    </recommendedName>
    <domain>
        <recommendedName>
            <fullName evidence="15">Phosphoribosyl-AMP cyclohydrolase</fullName>
            <shortName evidence="15">PRA-CH</shortName>
            <ecNumber evidence="15">3.5.4.19</ecNumber>
        </recommendedName>
    </domain>
    <domain>
        <recommendedName>
            <fullName evidence="15">Phosphoribosyl-ATP pyrophosphatase</fullName>
            <shortName evidence="15">PRA-PH</shortName>
            <ecNumber evidence="15">3.6.1.31</ecNumber>
        </recommendedName>
    </domain>
</protein>
<dbReference type="InterPro" id="IPR023019">
    <property type="entry name" value="His_synth_HisIE"/>
</dbReference>
<dbReference type="UniPathway" id="UPA00031">
    <property type="reaction ID" value="UER00007"/>
</dbReference>
<dbReference type="Gene3D" id="1.10.287.1080">
    <property type="entry name" value="MazG-like"/>
    <property type="match status" value="1"/>
</dbReference>
<evidence type="ECO:0000256" key="8">
    <source>
        <dbReference type="ARBA" id="ARBA00022490"/>
    </source>
</evidence>
<dbReference type="GO" id="GO:0004635">
    <property type="term" value="F:phosphoribosyl-AMP cyclohydrolase activity"/>
    <property type="evidence" value="ECO:0007669"/>
    <property type="project" value="UniProtKB-UniRule"/>
</dbReference>
<dbReference type="GO" id="GO:0000105">
    <property type="term" value="P:L-histidine biosynthetic process"/>
    <property type="evidence" value="ECO:0007669"/>
    <property type="project" value="UniProtKB-UniRule"/>
</dbReference>
<comment type="similarity">
    <text evidence="7 15">In the N-terminal section; belongs to the PRA-CH family.</text>
</comment>
<keyword evidence="10 15" id="KW-0547">Nucleotide-binding</keyword>
<feature type="region of interest" description="Phosphoribosyl-ATP pyrophosphohydrolase" evidence="15">
    <location>
        <begin position="361"/>
        <end position="448"/>
    </location>
</feature>
<comment type="subcellular location">
    <subcellularLocation>
        <location evidence="3 15">Cytoplasm</location>
    </subcellularLocation>
</comment>
<evidence type="ECO:0000256" key="9">
    <source>
        <dbReference type="ARBA" id="ARBA00022605"/>
    </source>
</evidence>
<comment type="pathway">
    <text evidence="4 15">Amino-acid biosynthesis; L-histidine biosynthesis; L-histidine from 5-phospho-alpha-D-ribose 1-diphosphate: step 3/9.</text>
</comment>
<dbReference type="SUPFAM" id="SSF141734">
    <property type="entry name" value="HisI-like"/>
    <property type="match status" value="1"/>
</dbReference>
<dbReference type="OrthoDB" id="9795769at2"/>
<dbReference type="GO" id="GO:0004636">
    <property type="term" value="F:phosphoribosyl-ATP diphosphatase activity"/>
    <property type="evidence" value="ECO:0007669"/>
    <property type="project" value="UniProtKB-UniRule"/>
</dbReference>
<feature type="region of interest" description="Phosphoribosyl-AMP cyclohydrolase" evidence="15">
    <location>
        <begin position="1"/>
        <end position="360"/>
    </location>
</feature>
<dbReference type="NCBIfam" id="NF002747">
    <property type="entry name" value="PRK02759.1"/>
    <property type="match status" value="1"/>
</dbReference>
<dbReference type="PANTHER" id="PTHR42945:SF1">
    <property type="entry name" value="HISTIDINE BIOSYNTHESIS BIFUNCTIONAL PROTEIN HIS7"/>
    <property type="match status" value="1"/>
</dbReference>
<dbReference type="GO" id="GO:0005524">
    <property type="term" value="F:ATP binding"/>
    <property type="evidence" value="ECO:0007669"/>
    <property type="project" value="UniProtKB-KW"/>
</dbReference>
<evidence type="ECO:0000256" key="1">
    <source>
        <dbReference type="ARBA" id="ARBA00000024"/>
    </source>
</evidence>
<dbReference type="Gene3D" id="3.20.20.70">
    <property type="entry name" value="Aldolase class I"/>
    <property type="match status" value="1"/>
</dbReference>